<dbReference type="InterPro" id="IPR006073">
    <property type="entry name" value="GTP-bd"/>
</dbReference>
<dbReference type="InterPro" id="IPR002068">
    <property type="entry name" value="A-crystallin/Hsp20_dom"/>
</dbReference>
<feature type="region of interest" description="Disordered" evidence="3">
    <location>
        <begin position="1"/>
        <end position="20"/>
    </location>
</feature>
<evidence type="ECO:0000313" key="6">
    <source>
        <dbReference type="EMBL" id="CAF4158804.1"/>
    </source>
</evidence>
<name>A0A815TM55_9BILA</name>
<dbReference type="Proteomes" id="UP000663874">
    <property type="component" value="Unassembled WGS sequence"/>
</dbReference>
<dbReference type="Pfam" id="PF00011">
    <property type="entry name" value="HSP20"/>
    <property type="match status" value="1"/>
</dbReference>
<evidence type="ECO:0000256" key="1">
    <source>
        <dbReference type="PROSITE-ProRule" id="PRU00285"/>
    </source>
</evidence>
<dbReference type="PANTHER" id="PTHR34726:SF3">
    <property type="entry name" value="GUANYLATE-BINDING PROTEIN N-TERMINAL DOMAIN-CONTAINING PROTEIN-RELATED"/>
    <property type="match status" value="1"/>
</dbReference>
<proteinExistence type="inferred from homology"/>
<evidence type="ECO:0000313" key="8">
    <source>
        <dbReference type="Proteomes" id="UP000663889"/>
    </source>
</evidence>
<dbReference type="Pfam" id="PF01926">
    <property type="entry name" value="MMR_HSR1"/>
    <property type="match status" value="1"/>
</dbReference>
<accession>A0A815TM55</accession>
<dbReference type="SUPFAM" id="SSF49764">
    <property type="entry name" value="HSP20-like chaperones"/>
    <property type="match status" value="1"/>
</dbReference>
<gene>
    <name evidence="7" type="ORF">FNK824_LOCUS35769</name>
    <name evidence="6" type="ORF">OTI717_LOCUS36608</name>
    <name evidence="5" type="ORF">SEV965_LOCUS36264</name>
</gene>
<sequence length="433" mass="49256">MPSKTSSAHDKDEKNLLPSTHSGDTVISTILGSLKLYHDDVHSNTASKKYKSTSSLYDVVIRINNLSDLSLQGWEILVGEHIKNVTRNKMIPGNSASGKTSGELREGVIVTVLGAYNRGKSFLLKNLCKIELPDGNLVHTEGLSITAGRENYTNIVFLDTAGADTPVTNDEIEFKRATEALLREVVLYLSTFLIIVVNRLRYTDQTYIKQILKYCRDSQNTSNKKNIIIVHNLFDVETIEDVNKIIQHEIEGIFDAVAQEIQLTNNNDLEGNTIQPVLQIVQHDNQPYIVLTDRRHRQNLLEEPCLLELSEKLVYDDAGYFIRNESGQWQPRYNLYEDDTKYCLIIELSGFKQDELKANVLEKSIVIEGNRSDLNKSMVYPIVRQSDILIGSFKLNIPFECEIDDNETNKERDDGFIRIIVPKKKPKQRILTL</sequence>
<dbReference type="EMBL" id="CAJOAX010015824">
    <property type="protein sequence ID" value="CAF4158804.1"/>
    <property type="molecule type" value="Genomic_DNA"/>
</dbReference>
<comment type="caution">
    <text evidence="5">The sequence shown here is derived from an EMBL/GenBank/DDBJ whole genome shotgun (WGS) entry which is preliminary data.</text>
</comment>
<evidence type="ECO:0000256" key="3">
    <source>
        <dbReference type="SAM" id="MobiDB-lite"/>
    </source>
</evidence>
<dbReference type="Gene3D" id="3.40.50.300">
    <property type="entry name" value="P-loop containing nucleotide triphosphate hydrolases"/>
    <property type="match status" value="1"/>
</dbReference>
<comment type="similarity">
    <text evidence="1 2">Belongs to the small heat shock protein (HSP20) family.</text>
</comment>
<evidence type="ECO:0000313" key="5">
    <source>
        <dbReference type="EMBL" id="CAF1504868.1"/>
    </source>
</evidence>
<organism evidence="5 8">
    <name type="scientific">Rotaria sordida</name>
    <dbReference type="NCBI Taxonomy" id="392033"/>
    <lineage>
        <taxon>Eukaryota</taxon>
        <taxon>Metazoa</taxon>
        <taxon>Spiralia</taxon>
        <taxon>Gnathifera</taxon>
        <taxon>Rotifera</taxon>
        <taxon>Eurotatoria</taxon>
        <taxon>Bdelloidea</taxon>
        <taxon>Philodinida</taxon>
        <taxon>Philodinidae</taxon>
        <taxon>Rotaria</taxon>
    </lineage>
</organism>
<evidence type="ECO:0000259" key="4">
    <source>
        <dbReference type="PROSITE" id="PS01031"/>
    </source>
</evidence>
<dbReference type="SUPFAM" id="SSF52540">
    <property type="entry name" value="P-loop containing nucleoside triphosphate hydrolases"/>
    <property type="match status" value="1"/>
</dbReference>
<dbReference type="InterPro" id="IPR027417">
    <property type="entry name" value="P-loop_NTPase"/>
</dbReference>
<dbReference type="AlphaFoldDB" id="A0A815TM55"/>
<dbReference type="GO" id="GO:0005525">
    <property type="term" value="F:GTP binding"/>
    <property type="evidence" value="ECO:0007669"/>
    <property type="project" value="InterPro"/>
</dbReference>
<dbReference type="EMBL" id="CAJNOU010006442">
    <property type="protein sequence ID" value="CAF1504868.1"/>
    <property type="molecule type" value="Genomic_DNA"/>
</dbReference>
<dbReference type="PANTHER" id="PTHR34726">
    <property type="entry name" value="GBP DOMAIN-CONTAINING PROTEIN"/>
    <property type="match status" value="1"/>
</dbReference>
<evidence type="ECO:0000256" key="2">
    <source>
        <dbReference type="RuleBase" id="RU003616"/>
    </source>
</evidence>
<reference evidence="5" key="1">
    <citation type="submission" date="2021-02" db="EMBL/GenBank/DDBJ databases">
        <authorList>
            <person name="Nowell W R."/>
        </authorList>
    </citation>
    <scope>NUCLEOTIDE SEQUENCE</scope>
</reference>
<evidence type="ECO:0000313" key="7">
    <source>
        <dbReference type="EMBL" id="CAF4191423.1"/>
    </source>
</evidence>
<dbReference type="Gene3D" id="2.60.40.790">
    <property type="match status" value="1"/>
</dbReference>
<protein>
    <recommendedName>
        <fullName evidence="4">SHSP domain-containing protein</fullName>
    </recommendedName>
</protein>
<dbReference type="CDD" id="cd00298">
    <property type="entry name" value="ACD_sHsps_p23-like"/>
    <property type="match status" value="1"/>
</dbReference>
<dbReference type="InterPro" id="IPR008978">
    <property type="entry name" value="HSP20-like_chaperone"/>
</dbReference>
<dbReference type="PROSITE" id="PS01031">
    <property type="entry name" value="SHSP"/>
    <property type="match status" value="1"/>
</dbReference>
<dbReference type="Proteomes" id="UP000663889">
    <property type="component" value="Unassembled WGS sequence"/>
</dbReference>
<dbReference type="Proteomes" id="UP000663823">
    <property type="component" value="Unassembled WGS sequence"/>
</dbReference>
<dbReference type="EMBL" id="CAJOBE010015612">
    <property type="protein sequence ID" value="CAF4191423.1"/>
    <property type="molecule type" value="Genomic_DNA"/>
</dbReference>
<feature type="domain" description="SHSP" evidence="4">
    <location>
        <begin position="324"/>
        <end position="433"/>
    </location>
</feature>